<name>A0A0E9X621_ANGAN</name>
<dbReference type="EMBL" id="GBXM01010390">
    <property type="protein sequence ID" value="JAH98187.1"/>
    <property type="molecule type" value="Transcribed_RNA"/>
</dbReference>
<sequence length="47" mass="5377">MKLHSYISFFFFLMHIDIFNGLMKNSVANKKNAIQVGLLEGEKCSVL</sequence>
<evidence type="ECO:0000313" key="2">
    <source>
        <dbReference type="EMBL" id="JAH98187.1"/>
    </source>
</evidence>
<organism evidence="2">
    <name type="scientific">Anguilla anguilla</name>
    <name type="common">European freshwater eel</name>
    <name type="synonym">Muraena anguilla</name>
    <dbReference type="NCBI Taxonomy" id="7936"/>
    <lineage>
        <taxon>Eukaryota</taxon>
        <taxon>Metazoa</taxon>
        <taxon>Chordata</taxon>
        <taxon>Craniata</taxon>
        <taxon>Vertebrata</taxon>
        <taxon>Euteleostomi</taxon>
        <taxon>Actinopterygii</taxon>
        <taxon>Neopterygii</taxon>
        <taxon>Teleostei</taxon>
        <taxon>Anguilliformes</taxon>
        <taxon>Anguillidae</taxon>
        <taxon>Anguilla</taxon>
    </lineage>
</organism>
<feature type="chain" id="PRO_5002434939" evidence="1">
    <location>
        <begin position="22"/>
        <end position="47"/>
    </location>
</feature>
<reference evidence="2" key="1">
    <citation type="submission" date="2014-11" db="EMBL/GenBank/DDBJ databases">
        <authorList>
            <person name="Amaro Gonzalez C."/>
        </authorList>
    </citation>
    <scope>NUCLEOTIDE SEQUENCE</scope>
</reference>
<keyword evidence="1" id="KW-0732">Signal</keyword>
<evidence type="ECO:0000256" key="1">
    <source>
        <dbReference type="SAM" id="SignalP"/>
    </source>
</evidence>
<feature type="signal peptide" evidence="1">
    <location>
        <begin position="1"/>
        <end position="21"/>
    </location>
</feature>
<reference evidence="2" key="2">
    <citation type="journal article" date="2015" name="Fish Shellfish Immunol.">
        <title>Early steps in the European eel (Anguilla anguilla)-Vibrio vulnificus interaction in the gills: Role of the RtxA13 toxin.</title>
        <authorList>
            <person name="Callol A."/>
            <person name="Pajuelo D."/>
            <person name="Ebbesson L."/>
            <person name="Teles M."/>
            <person name="MacKenzie S."/>
            <person name="Amaro C."/>
        </authorList>
    </citation>
    <scope>NUCLEOTIDE SEQUENCE</scope>
</reference>
<dbReference type="AlphaFoldDB" id="A0A0E9X621"/>
<protein>
    <submittedName>
        <fullName evidence="2">Uncharacterized protein</fullName>
    </submittedName>
</protein>
<proteinExistence type="predicted"/>
<accession>A0A0E9X621</accession>